<feature type="compositionally biased region" description="Gly residues" evidence="1">
    <location>
        <begin position="197"/>
        <end position="228"/>
    </location>
</feature>
<dbReference type="OrthoDB" id="4486013at2"/>
<sequence>MGDIDYSSMADNGYRQLLSFAQGVDPSAIEALANSWNQLSHDIPEAYQGFKTTLNSVFGSEWTGESADAARDASDRLCAGMNNNIDRVRTVCDKIKALAAHAHQVKSVADWAQEEANKKGLKAQDYQDIGKALADALQAFYGPVGEHPLRNLPAFEKVAPLVFAKPDEAMGDADDEKKAKGESSSDEGKGDGKGEGEGGGQGSGGGSGSGSGGGEGSGGSPSGSGSPAGAGMSPADLGSTDPMSSELAPMDPANARGGIGGGMGGGGIGGMGDKDRKLSAAPAKADASSKPVVNVNTPGLEGLKGQQGMAGGMGGGMGGMGGAHGAGGGDGKEHKTPDYLINNDHGFDLVGHALPVVSPEVIGELDKSEIKKLESNREKMTQETARQ</sequence>
<dbReference type="InterPro" id="IPR036689">
    <property type="entry name" value="ESAT-6-like_sf"/>
</dbReference>
<gene>
    <name evidence="2" type="ordered locus">Srot_1838</name>
</gene>
<evidence type="ECO:0000256" key="1">
    <source>
        <dbReference type="SAM" id="MobiDB-lite"/>
    </source>
</evidence>
<accession>D6Z8L8</accession>
<feature type="compositionally biased region" description="Gly residues" evidence="1">
    <location>
        <begin position="257"/>
        <end position="271"/>
    </location>
</feature>
<protein>
    <recommendedName>
        <fullName evidence="4">PPE family domain-containing protein</fullName>
    </recommendedName>
</protein>
<dbReference type="Gene3D" id="1.10.287.1060">
    <property type="entry name" value="ESAT-6-like"/>
    <property type="match status" value="1"/>
</dbReference>
<reference evidence="2 3" key="1">
    <citation type="journal article" date="2010" name="Stand. Genomic Sci.">
        <title>Complete genome sequence of Segniliparus rotundus type strain (CDC 1076).</title>
        <authorList>
            <person name="Sikorski J."/>
            <person name="Lapidus A."/>
            <person name="Copeland A."/>
            <person name="Misra M."/>
            <person name="Glavina Del Rio T."/>
            <person name="Nolan M."/>
            <person name="Lucas S."/>
            <person name="Chen F."/>
            <person name="Tice H."/>
            <person name="Cheng J.F."/>
            <person name="Jando M."/>
            <person name="Schneider S."/>
            <person name="Bruce D."/>
            <person name="Goodwin L."/>
            <person name="Pitluck S."/>
            <person name="Liolios K."/>
            <person name="Mikhailova N."/>
            <person name="Pati A."/>
            <person name="Ivanova N."/>
            <person name="Mavromatis K."/>
            <person name="Chen A."/>
            <person name="Palaniappan K."/>
            <person name="Chertkov O."/>
            <person name="Land M."/>
            <person name="Hauser L."/>
            <person name="Chang Y.J."/>
            <person name="Jeffries C.D."/>
            <person name="Brettin T."/>
            <person name="Detter J.C."/>
            <person name="Han C."/>
            <person name="Rohde M."/>
            <person name="Goker M."/>
            <person name="Bristow J."/>
            <person name="Eisen J.A."/>
            <person name="Markowitz V."/>
            <person name="Hugenholtz P."/>
            <person name="Kyrpides N.C."/>
            <person name="Klenk H.P."/>
        </authorList>
    </citation>
    <scope>NUCLEOTIDE SEQUENCE [LARGE SCALE GENOMIC DNA]</scope>
    <source>
        <strain evidence="3">ATCC BAA-972 / CDC 1076 / CIP 108378 / DSM 44985 / JCM 13578</strain>
    </source>
</reference>
<dbReference type="Proteomes" id="UP000002247">
    <property type="component" value="Chromosome"/>
</dbReference>
<name>D6Z8L8_SEGRD</name>
<dbReference type="KEGG" id="srt:Srot_1838"/>
<evidence type="ECO:0000313" key="3">
    <source>
        <dbReference type="Proteomes" id="UP000002247"/>
    </source>
</evidence>
<dbReference type="SUPFAM" id="SSF140453">
    <property type="entry name" value="EsxAB dimer-like"/>
    <property type="match status" value="1"/>
</dbReference>
<dbReference type="HOGENOM" id="CLU_667123_0_0_11"/>
<feature type="compositionally biased region" description="Low complexity" evidence="1">
    <location>
        <begin position="279"/>
        <end position="291"/>
    </location>
</feature>
<dbReference type="EMBL" id="CP001958">
    <property type="protein sequence ID" value="ADG98298.1"/>
    <property type="molecule type" value="Genomic_DNA"/>
</dbReference>
<dbReference type="STRING" id="640132.Srot_1838"/>
<organism evidence="2 3">
    <name type="scientific">Segniliparus rotundus (strain ATCC BAA-972 / CDC 1076 / CIP 108378 / DSM 44985 / JCM 13578)</name>
    <dbReference type="NCBI Taxonomy" id="640132"/>
    <lineage>
        <taxon>Bacteria</taxon>
        <taxon>Bacillati</taxon>
        <taxon>Actinomycetota</taxon>
        <taxon>Actinomycetes</taxon>
        <taxon>Mycobacteriales</taxon>
        <taxon>Segniliparaceae</taxon>
        <taxon>Segniliparus</taxon>
    </lineage>
</organism>
<proteinExistence type="predicted"/>
<feature type="compositionally biased region" description="Basic and acidic residues" evidence="1">
    <location>
        <begin position="175"/>
        <end position="196"/>
    </location>
</feature>
<keyword evidence="3" id="KW-1185">Reference proteome</keyword>
<feature type="region of interest" description="Disordered" evidence="1">
    <location>
        <begin position="168"/>
        <end position="316"/>
    </location>
</feature>
<dbReference type="AlphaFoldDB" id="D6Z8L8"/>
<dbReference type="RefSeq" id="WP_013138751.1">
    <property type="nucleotide sequence ID" value="NC_014168.1"/>
</dbReference>
<evidence type="ECO:0000313" key="2">
    <source>
        <dbReference type="EMBL" id="ADG98298.1"/>
    </source>
</evidence>
<evidence type="ECO:0008006" key="4">
    <source>
        <dbReference type="Google" id="ProtNLM"/>
    </source>
</evidence>